<evidence type="ECO:0000256" key="4">
    <source>
        <dbReference type="ARBA" id="ARBA00022964"/>
    </source>
</evidence>
<keyword evidence="6" id="KW-0408">Iron</keyword>
<reference evidence="9 11" key="2">
    <citation type="submission" date="2018-06" db="EMBL/GenBank/DDBJ databases">
        <authorList>
            <consortium name="Pathogen Informatics"/>
            <person name="Doyle S."/>
        </authorList>
    </citation>
    <scope>NUCLEOTIDE SEQUENCE [LARGE SCALE GENOMIC DNA]</scope>
    <source>
        <strain evidence="9 11">NCTC13291</strain>
    </source>
</reference>
<dbReference type="GO" id="GO:0005506">
    <property type="term" value="F:iron ion binding"/>
    <property type="evidence" value="ECO:0007669"/>
    <property type="project" value="InterPro"/>
</dbReference>
<protein>
    <submittedName>
        <fullName evidence="9">Fe(II)-dependent oxygenase superfamily protein</fullName>
    </submittedName>
</protein>
<dbReference type="SMART" id="SM00702">
    <property type="entry name" value="P4Hc"/>
    <property type="match status" value="1"/>
</dbReference>
<accession>A0A1S8DB91</accession>
<keyword evidence="5" id="KW-0560">Oxidoreductase</keyword>
<dbReference type="Gene3D" id="2.60.120.620">
    <property type="entry name" value="q2cbj1_9rhob like domain"/>
    <property type="match status" value="1"/>
</dbReference>
<evidence type="ECO:0000313" key="10">
    <source>
        <dbReference type="Proteomes" id="UP000054844"/>
    </source>
</evidence>
<reference evidence="8 10" key="1">
    <citation type="submission" date="2016-12" db="EMBL/GenBank/DDBJ databases">
        <title>Draft genome sequence of Roseomonas mucosa strain AU37, isolated from a peripheral intravenous catheter.</title>
        <authorList>
            <person name="Choudhury M.A."/>
            <person name="Sidjabat H.E."/>
            <person name="Wailan A.M."/>
            <person name="Zhang L."/>
            <person name="Marsh N.M."/>
            <person name="Rickard C.M."/>
            <person name="Davies M."/>
            <person name="Mcmillan D.J."/>
        </authorList>
    </citation>
    <scope>NUCLEOTIDE SEQUENCE [LARGE SCALE GENOMIC DNA]</scope>
    <source>
        <strain evidence="8 10">SAVE376</strain>
    </source>
</reference>
<organism evidence="8 10">
    <name type="scientific">Roseomonas mucosa</name>
    <dbReference type="NCBI Taxonomy" id="207340"/>
    <lineage>
        <taxon>Bacteria</taxon>
        <taxon>Pseudomonadati</taxon>
        <taxon>Pseudomonadota</taxon>
        <taxon>Alphaproteobacteria</taxon>
        <taxon>Acetobacterales</taxon>
        <taxon>Roseomonadaceae</taxon>
        <taxon>Roseomonas</taxon>
    </lineage>
</organism>
<dbReference type="AlphaFoldDB" id="A0A1S8DB91"/>
<dbReference type="GO" id="GO:0031418">
    <property type="term" value="F:L-ascorbic acid binding"/>
    <property type="evidence" value="ECO:0007669"/>
    <property type="project" value="UniProtKB-KW"/>
</dbReference>
<dbReference type="EMBL" id="UGVN01000001">
    <property type="protein sequence ID" value="SUE42255.1"/>
    <property type="molecule type" value="Genomic_DNA"/>
</dbReference>
<dbReference type="GO" id="GO:0051213">
    <property type="term" value="F:dioxygenase activity"/>
    <property type="evidence" value="ECO:0007669"/>
    <property type="project" value="UniProtKB-KW"/>
</dbReference>
<gene>
    <name evidence="8" type="ORF">APZ41_003515</name>
    <name evidence="9" type="ORF">NCTC13291_03874</name>
</gene>
<dbReference type="InterPro" id="IPR006620">
    <property type="entry name" value="Pro_4_hyd_alph"/>
</dbReference>
<proteinExistence type="predicted"/>
<feature type="domain" description="Fe2OG dioxygenase" evidence="7">
    <location>
        <begin position="227"/>
        <end position="323"/>
    </location>
</feature>
<evidence type="ECO:0000256" key="2">
    <source>
        <dbReference type="ARBA" id="ARBA00022723"/>
    </source>
</evidence>
<keyword evidence="10" id="KW-1185">Reference proteome</keyword>
<evidence type="ECO:0000259" key="7">
    <source>
        <dbReference type="PROSITE" id="PS51471"/>
    </source>
</evidence>
<evidence type="ECO:0000256" key="6">
    <source>
        <dbReference type="ARBA" id="ARBA00023004"/>
    </source>
</evidence>
<evidence type="ECO:0000256" key="5">
    <source>
        <dbReference type="ARBA" id="ARBA00023002"/>
    </source>
</evidence>
<dbReference type="Proteomes" id="UP000254919">
    <property type="component" value="Unassembled WGS sequence"/>
</dbReference>
<evidence type="ECO:0000313" key="11">
    <source>
        <dbReference type="Proteomes" id="UP000254919"/>
    </source>
</evidence>
<dbReference type="RefSeq" id="WP_019460946.1">
    <property type="nucleotide sequence ID" value="NZ_AP031462.1"/>
</dbReference>
<dbReference type="Proteomes" id="UP000054844">
    <property type="component" value="Unassembled WGS sequence"/>
</dbReference>
<dbReference type="InterPro" id="IPR044862">
    <property type="entry name" value="Pro_4_hyd_alph_FE2OG_OXY"/>
</dbReference>
<dbReference type="InterPro" id="IPR005123">
    <property type="entry name" value="Oxoglu/Fe-dep_dioxygenase_dom"/>
</dbReference>
<comment type="cofactor">
    <cofactor evidence="1">
        <name>L-ascorbate</name>
        <dbReference type="ChEBI" id="CHEBI:38290"/>
    </cofactor>
</comment>
<evidence type="ECO:0000313" key="9">
    <source>
        <dbReference type="EMBL" id="SUE42255.1"/>
    </source>
</evidence>
<dbReference type="PROSITE" id="PS51471">
    <property type="entry name" value="FE2OG_OXY"/>
    <property type="match status" value="1"/>
</dbReference>
<keyword evidence="3" id="KW-0847">Vitamin C</keyword>
<dbReference type="GO" id="GO:0016705">
    <property type="term" value="F:oxidoreductase activity, acting on paired donors, with incorporation or reduction of molecular oxygen"/>
    <property type="evidence" value="ECO:0007669"/>
    <property type="project" value="InterPro"/>
</dbReference>
<dbReference type="GeneID" id="99635017"/>
<dbReference type="STRING" id="207340.APZ41_003515"/>
<evidence type="ECO:0000256" key="3">
    <source>
        <dbReference type="ARBA" id="ARBA00022896"/>
    </source>
</evidence>
<evidence type="ECO:0000256" key="1">
    <source>
        <dbReference type="ARBA" id="ARBA00001961"/>
    </source>
</evidence>
<sequence>MSQTLPRLSPGDFVASLTLPDAQGGAWDATHQFIAHLHRILLLPPFPAEAALLEAERAARALGAMLVLVEAAPPDGILREEALSRVFDPERQLAGMLGLGAEGGAAVLLARGKIGHVAAGPGALEEVLDTLVPPAPPVLRSAPAPVLIIPDILEPSLISALLRHWQAGEKMKDRVASAAGAASAAASIKRRADVALDDRQLYASFAERLKRRVLPEMMRAFRFRAASFEPPRIGCYDSADAGAFGAHRDNRTPFTRHRRFALSLNLNSQGMDYDGGTIAFPEFGPDRYAPEAGGGAVFCCDLLHEALPVTRGRRFAIFTFLTDAEGAQAEQDMIRQRGAGQGANLGGAVRMQG</sequence>
<evidence type="ECO:0000313" key="8">
    <source>
        <dbReference type="EMBL" id="ONH84645.1"/>
    </source>
</evidence>
<dbReference type="Pfam" id="PF13640">
    <property type="entry name" value="2OG-FeII_Oxy_3"/>
    <property type="match status" value="1"/>
</dbReference>
<name>A0A1S8DB91_9PROT</name>
<dbReference type="OrthoDB" id="255432at2"/>
<keyword evidence="2" id="KW-0479">Metal-binding</keyword>
<dbReference type="EMBL" id="LLWF02000005">
    <property type="protein sequence ID" value="ONH84645.1"/>
    <property type="molecule type" value="Genomic_DNA"/>
</dbReference>
<keyword evidence="4" id="KW-0223">Dioxygenase</keyword>